<organism evidence="1 2">
    <name type="scientific">Rhizobium tubonense</name>
    <dbReference type="NCBI Taxonomy" id="484088"/>
    <lineage>
        <taxon>Bacteria</taxon>
        <taxon>Pseudomonadati</taxon>
        <taxon>Pseudomonadota</taxon>
        <taxon>Alphaproteobacteria</taxon>
        <taxon>Hyphomicrobiales</taxon>
        <taxon>Rhizobiaceae</taxon>
        <taxon>Rhizobium/Agrobacterium group</taxon>
        <taxon>Rhizobium</taxon>
    </lineage>
</organism>
<proteinExistence type="predicted"/>
<comment type="caution">
    <text evidence="1">The sequence shown here is derived from an EMBL/GenBank/DDBJ whole genome shotgun (WGS) entry which is preliminary data.</text>
</comment>
<evidence type="ECO:0000313" key="2">
    <source>
        <dbReference type="Proteomes" id="UP000248925"/>
    </source>
</evidence>
<dbReference type="Proteomes" id="UP000248925">
    <property type="component" value="Unassembled WGS sequence"/>
</dbReference>
<dbReference type="RefSeq" id="WP_111159450.1">
    <property type="nucleotide sequence ID" value="NZ_PCDP01000019.1"/>
</dbReference>
<protein>
    <submittedName>
        <fullName evidence="1">Uncharacterized protein</fullName>
    </submittedName>
</protein>
<evidence type="ECO:0000313" key="1">
    <source>
        <dbReference type="EMBL" id="PZM15449.1"/>
    </source>
</evidence>
<dbReference type="AlphaFoldDB" id="A0A2W4CSP3"/>
<keyword evidence="2" id="KW-1185">Reference proteome</keyword>
<name>A0A2W4CSP3_9HYPH</name>
<gene>
    <name evidence="1" type="ORF">CPY51_06330</name>
</gene>
<sequence>MPIWGTEANDLVELANNAERAGMQMDERTLQRMRGLLQTAAGWHDTLLYWEEHDAAPAFSADIRVLRSSLEAMRTEVAAASALFPQ</sequence>
<dbReference type="OrthoDB" id="8367527at2"/>
<dbReference type="EMBL" id="PCDP01000019">
    <property type="protein sequence ID" value="PZM15449.1"/>
    <property type="molecule type" value="Genomic_DNA"/>
</dbReference>
<reference evidence="1 2" key="1">
    <citation type="journal article" date="2018" name="Sci. Rep.">
        <title>Rhizobium tumorigenes sp. nov., a novel plant tumorigenic bacterium isolated from cane gall tumors on thornless blackberry.</title>
        <authorList>
            <person name="Kuzmanovi N."/>
            <person name="Smalla K."/>
            <person name="Gronow S."/>
            <person name="PuBawska J."/>
        </authorList>
    </citation>
    <scope>NUCLEOTIDE SEQUENCE [LARGE SCALE GENOMIC DNA]</scope>
    <source>
        <strain evidence="1 2">CCBAU 85046</strain>
    </source>
</reference>
<accession>A0A2W4CSP3</accession>